<sequence length="511" mass="53494">MNLPDLLVSVLGPLPTDRSPLNPSPAGESRSLIGGRLVAGGTDIIRTLNPATGEPLGEVHDCGMAEAQLALTAARSAFDTTRWSTDVDLRRHCLSQLQEALRAEADEYRAALVAEIGCPVRMTYADQYDYAVDKIGFFIDLLGTFEFRRDLPATDLGDSSVERYVSRVPAGVVSAITPWNLPLELILAKVAGALAAGCTMVVKPSPLAPWAGTILGRLIAESTDIPAGVINIIASSSLEVAQLLTTAPEVDAVAFTGSTATGRAVMAAAAERLTHVSLELGGKSAAIVLDDADLVRTVPFVAGMACFNAGQSCIMPSRLLVPRAHLEECVELAAEGMRAVRVGDPRSPDTFMGPLISAAHLERVQASVEGAVAEGARVVTGGGRPADLPRGNYFSPTLIADAAPDSAIVRDEVFGPVVVIAPHDGDDDAVRLSNGSDFGLAAYVWSSSSARAVSVSRRLGVGMVGINGGMFTGADMPFGGRGHSGIGREWGIEGLEEFLEVQTTAIRRTKD</sequence>
<dbReference type="PANTHER" id="PTHR42804">
    <property type="entry name" value="ALDEHYDE DEHYDROGENASE"/>
    <property type="match status" value="1"/>
</dbReference>
<dbReference type="InterPro" id="IPR029510">
    <property type="entry name" value="Ald_DH_CS_GLU"/>
</dbReference>
<keyword evidence="1" id="KW-0560">Oxidoreductase</keyword>
<dbReference type="AlphaFoldDB" id="A0A6J7IX60"/>
<dbReference type="Pfam" id="PF00171">
    <property type="entry name" value="Aldedh"/>
    <property type="match status" value="1"/>
</dbReference>
<dbReference type="PROSITE" id="PS00687">
    <property type="entry name" value="ALDEHYDE_DEHYDR_GLU"/>
    <property type="match status" value="1"/>
</dbReference>
<reference evidence="3" key="1">
    <citation type="submission" date="2020-05" db="EMBL/GenBank/DDBJ databases">
        <authorList>
            <person name="Chiriac C."/>
            <person name="Salcher M."/>
            <person name="Ghai R."/>
            <person name="Kavagutti S V."/>
        </authorList>
    </citation>
    <scope>NUCLEOTIDE SEQUENCE</scope>
</reference>
<dbReference type="InterPro" id="IPR016161">
    <property type="entry name" value="Ald_DH/histidinol_DH"/>
</dbReference>
<dbReference type="InterPro" id="IPR015590">
    <property type="entry name" value="Aldehyde_DH_dom"/>
</dbReference>
<dbReference type="EMBL" id="CAFBNF010000037">
    <property type="protein sequence ID" value="CAB4935723.1"/>
    <property type="molecule type" value="Genomic_DNA"/>
</dbReference>
<protein>
    <submittedName>
        <fullName evidence="3">Unannotated protein</fullName>
    </submittedName>
</protein>
<dbReference type="GO" id="GO:0016620">
    <property type="term" value="F:oxidoreductase activity, acting on the aldehyde or oxo group of donors, NAD or NADP as acceptor"/>
    <property type="evidence" value="ECO:0007669"/>
    <property type="project" value="InterPro"/>
</dbReference>
<dbReference type="Gene3D" id="3.40.605.10">
    <property type="entry name" value="Aldehyde Dehydrogenase, Chain A, domain 1"/>
    <property type="match status" value="1"/>
</dbReference>
<organism evidence="3">
    <name type="scientific">freshwater metagenome</name>
    <dbReference type="NCBI Taxonomy" id="449393"/>
    <lineage>
        <taxon>unclassified sequences</taxon>
        <taxon>metagenomes</taxon>
        <taxon>ecological metagenomes</taxon>
    </lineage>
</organism>
<proteinExistence type="predicted"/>
<feature type="domain" description="Aldehyde dehydrogenase" evidence="2">
    <location>
        <begin position="44"/>
        <end position="503"/>
    </location>
</feature>
<dbReference type="SUPFAM" id="SSF53720">
    <property type="entry name" value="ALDH-like"/>
    <property type="match status" value="1"/>
</dbReference>
<accession>A0A6J7IX60</accession>
<evidence type="ECO:0000313" key="3">
    <source>
        <dbReference type="EMBL" id="CAB4935723.1"/>
    </source>
</evidence>
<dbReference type="CDD" id="cd07089">
    <property type="entry name" value="ALDH_CddD-AldA-like"/>
    <property type="match status" value="1"/>
</dbReference>
<dbReference type="InterPro" id="IPR016163">
    <property type="entry name" value="Ald_DH_C"/>
</dbReference>
<gene>
    <name evidence="3" type="ORF">UFOPK3773_00520</name>
</gene>
<dbReference type="PANTHER" id="PTHR42804:SF1">
    <property type="entry name" value="ALDEHYDE DEHYDROGENASE-RELATED"/>
    <property type="match status" value="1"/>
</dbReference>
<name>A0A6J7IX60_9ZZZZ</name>
<evidence type="ECO:0000259" key="2">
    <source>
        <dbReference type="Pfam" id="PF00171"/>
    </source>
</evidence>
<evidence type="ECO:0000256" key="1">
    <source>
        <dbReference type="ARBA" id="ARBA00023002"/>
    </source>
</evidence>
<dbReference type="Gene3D" id="3.40.309.10">
    <property type="entry name" value="Aldehyde Dehydrogenase, Chain A, domain 2"/>
    <property type="match status" value="1"/>
</dbReference>
<dbReference type="InterPro" id="IPR016162">
    <property type="entry name" value="Ald_DH_N"/>
</dbReference>